<dbReference type="SUPFAM" id="SSF103473">
    <property type="entry name" value="MFS general substrate transporter"/>
    <property type="match status" value="1"/>
</dbReference>
<gene>
    <name evidence="10" type="ORF">GNLVRS02_ARAD1D11704g</name>
</gene>
<evidence type="ECO:0000256" key="5">
    <source>
        <dbReference type="ARBA" id="ARBA00022989"/>
    </source>
</evidence>
<feature type="transmembrane region" description="Helical" evidence="9">
    <location>
        <begin position="147"/>
        <end position="169"/>
    </location>
</feature>
<evidence type="ECO:0000256" key="2">
    <source>
        <dbReference type="ARBA" id="ARBA00008335"/>
    </source>
</evidence>
<keyword evidence="7 9" id="KW-0472">Membrane</keyword>
<dbReference type="PANTHER" id="PTHR23501">
    <property type="entry name" value="MAJOR FACILITATOR SUPERFAMILY"/>
    <property type="match status" value="1"/>
</dbReference>
<reference evidence="10" key="2">
    <citation type="submission" date="2014-06" db="EMBL/GenBank/DDBJ databases">
        <title>The complete genome of Blastobotrys (Arxula) adeninivorans LS3 - a yeast of biotechnological interest.</title>
        <authorList>
            <person name="Kunze G."/>
            <person name="Gaillardin C."/>
            <person name="Czernicka M."/>
            <person name="Durrens P."/>
            <person name="Martin T."/>
            <person name="Boer E."/>
            <person name="Gabaldon T."/>
            <person name="Cruz J."/>
            <person name="Talla E."/>
            <person name="Marck C."/>
            <person name="Goffeau A."/>
            <person name="Barbe V."/>
            <person name="Baret P."/>
            <person name="Baronian K."/>
            <person name="Beier S."/>
            <person name="Bleykasten C."/>
            <person name="Bode R."/>
            <person name="Casaregola S."/>
            <person name="Despons L."/>
            <person name="Fairhead C."/>
            <person name="Giersberg M."/>
            <person name="Gierski P."/>
            <person name="Hahnel U."/>
            <person name="Hartmann A."/>
            <person name="Jankowska D."/>
            <person name="Jubin C."/>
            <person name="Jung P."/>
            <person name="Lafontaine I."/>
            <person name="Leh-Louis V."/>
            <person name="Lemaire M."/>
            <person name="Marcet-Houben M."/>
            <person name="Mascher M."/>
            <person name="Morel G."/>
            <person name="Richard G.-F."/>
            <person name="Riechen J."/>
            <person name="Sacerdot C."/>
            <person name="Sarkar A."/>
            <person name="Savel G."/>
            <person name="Schacherer J."/>
            <person name="Sherman D."/>
            <person name="Straub M.-L."/>
            <person name="Stein N."/>
            <person name="Thierry A."/>
            <person name="Trautwein-Schult A."/>
            <person name="Westhof E."/>
            <person name="Worch S."/>
            <person name="Dujon B."/>
            <person name="Souciet J.-L."/>
            <person name="Wincker P."/>
            <person name="Scholz U."/>
            <person name="Neuveglise N."/>
        </authorList>
    </citation>
    <scope>NUCLEOTIDE SEQUENCE</scope>
    <source>
        <strain evidence="10">LS3</strain>
    </source>
</reference>
<feature type="transmembrane region" description="Helical" evidence="9">
    <location>
        <begin position="363"/>
        <end position="385"/>
    </location>
</feature>
<dbReference type="EMBL" id="HG937694">
    <property type="protein sequence ID" value="CDP37448.1"/>
    <property type="molecule type" value="Genomic_DNA"/>
</dbReference>
<feature type="transmembrane region" description="Helical" evidence="9">
    <location>
        <begin position="392"/>
        <end position="413"/>
    </location>
</feature>
<evidence type="ECO:0000313" key="10">
    <source>
        <dbReference type="EMBL" id="CDP37448.1"/>
    </source>
</evidence>
<feature type="compositionally biased region" description="Basic and acidic residues" evidence="8">
    <location>
        <begin position="23"/>
        <end position="38"/>
    </location>
</feature>
<feature type="region of interest" description="Disordered" evidence="8">
    <location>
        <begin position="571"/>
        <end position="602"/>
    </location>
</feature>
<dbReference type="FunFam" id="1.20.1250.20:FF:000197">
    <property type="entry name" value="Siderophore iron transporter 1"/>
    <property type="match status" value="1"/>
</dbReference>
<organism evidence="10">
    <name type="scientific">Blastobotrys adeninivorans</name>
    <name type="common">Yeast</name>
    <name type="synonym">Arxula adeninivorans</name>
    <dbReference type="NCBI Taxonomy" id="409370"/>
    <lineage>
        <taxon>Eukaryota</taxon>
        <taxon>Fungi</taxon>
        <taxon>Dikarya</taxon>
        <taxon>Ascomycota</taxon>
        <taxon>Saccharomycotina</taxon>
        <taxon>Dipodascomycetes</taxon>
        <taxon>Dipodascales</taxon>
        <taxon>Trichomonascaceae</taxon>
        <taxon>Blastobotrys</taxon>
    </lineage>
</organism>
<feature type="transmembrane region" description="Helical" evidence="9">
    <location>
        <begin position="332"/>
        <end position="357"/>
    </location>
</feature>
<feature type="transmembrane region" description="Helical" evidence="9">
    <location>
        <begin position="535"/>
        <end position="555"/>
    </location>
</feature>
<dbReference type="InterPro" id="IPR011701">
    <property type="entry name" value="MFS"/>
</dbReference>
<dbReference type="Gene3D" id="1.20.1250.20">
    <property type="entry name" value="MFS general substrate transporter like domains"/>
    <property type="match status" value="2"/>
</dbReference>
<feature type="transmembrane region" description="Helical" evidence="9">
    <location>
        <begin position="56"/>
        <end position="79"/>
    </location>
</feature>
<evidence type="ECO:0000256" key="1">
    <source>
        <dbReference type="ARBA" id="ARBA00004141"/>
    </source>
</evidence>
<feature type="transmembrane region" description="Helical" evidence="9">
    <location>
        <begin position="123"/>
        <end position="141"/>
    </location>
</feature>
<dbReference type="InterPro" id="IPR036259">
    <property type="entry name" value="MFS_trans_sf"/>
</dbReference>
<evidence type="ECO:0000256" key="6">
    <source>
        <dbReference type="ARBA" id="ARBA00023065"/>
    </source>
</evidence>
<keyword evidence="4 9" id="KW-0812">Transmembrane</keyword>
<evidence type="ECO:0000256" key="3">
    <source>
        <dbReference type="ARBA" id="ARBA00022448"/>
    </source>
</evidence>
<feature type="compositionally biased region" description="Acidic residues" evidence="8">
    <location>
        <begin position="583"/>
        <end position="602"/>
    </location>
</feature>
<evidence type="ECO:0000256" key="8">
    <source>
        <dbReference type="SAM" id="MobiDB-lite"/>
    </source>
</evidence>
<feature type="transmembrane region" description="Helical" evidence="9">
    <location>
        <begin position="215"/>
        <end position="236"/>
    </location>
</feature>
<keyword evidence="5 9" id="KW-1133">Transmembrane helix</keyword>
<feature type="transmembrane region" description="Helical" evidence="9">
    <location>
        <begin position="291"/>
        <end position="311"/>
    </location>
</feature>
<comment type="similarity">
    <text evidence="2">Belongs to the major facilitator superfamily.</text>
</comment>
<dbReference type="GO" id="GO:0005886">
    <property type="term" value="C:plasma membrane"/>
    <property type="evidence" value="ECO:0007669"/>
    <property type="project" value="TreeGrafter"/>
</dbReference>
<dbReference type="PhylomeDB" id="A0A060T906"/>
<feature type="transmembrane region" description="Helical" evidence="9">
    <location>
        <begin position="257"/>
        <end position="279"/>
    </location>
</feature>
<evidence type="ECO:0000256" key="9">
    <source>
        <dbReference type="SAM" id="Phobius"/>
    </source>
</evidence>
<dbReference type="Pfam" id="PF07690">
    <property type="entry name" value="MFS_1"/>
    <property type="match status" value="1"/>
</dbReference>
<proteinExistence type="inferred from homology"/>
<comment type="subcellular location">
    <subcellularLocation>
        <location evidence="1">Membrane</location>
        <topology evidence="1">Multi-pass membrane protein</topology>
    </subcellularLocation>
</comment>
<sequence>MWKREGGPSSEPDFQPLPNSPSENERRHSDHDREEKTQGVKNIEAIQKAWTKKSIIIAWCSIELLCVAMALVNQTITIYTNYATASFEQQSLLSTIQVVNGVLNVVVRPPMAKIADVIGRFEGFLISIVSWTIGFIMLAASPNIETYFVAQIFYTIGQMGLEFMVQVFATDTTDMVNRAIFIILPNLSFLFVPWVGGPLTSAVLENSTWRWGIAMWAIIVPVCSVPLLVILLYMKFKVRRIRGPQKLHWRHVVHQMDLGGCAILATGLAFFFIALPLAADSSHSAWKAARTIFMVVIGGMCIVGFPFYEQLIPKYPIMSFRVFKKLDVSKSFIFIMFYYLAFYIYYPYFFSWLIVVFNMSNTAATNVSVVSTVASTASGTLGAFAVKYTRKVKWFIVVGSAIALLGVGLIYRFRQPGSTTAQMVVAQLIDGVGSGLLVTPNQVLVQSYCSHAEVAQTTALYLSFLALGQVIGDAISGTLYRHQYPQYLAEYAPDLNSTQINMVTNDMTYAITFPVGSTIRDGINKAFNEVMRSMLIPPLVFFGVMFLIAVTFRSVNLDKVNQATKGAVVIGTHQDENTSQSDTESDDSYSDSDDDWDNSLLG</sequence>
<feature type="region of interest" description="Disordered" evidence="8">
    <location>
        <begin position="1"/>
        <end position="38"/>
    </location>
</feature>
<accession>A0A060T906</accession>
<protein>
    <submittedName>
        <fullName evidence="10">ARAD1D11704p</fullName>
    </submittedName>
</protein>
<evidence type="ECO:0000256" key="7">
    <source>
        <dbReference type="ARBA" id="ARBA00023136"/>
    </source>
</evidence>
<feature type="transmembrane region" description="Helical" evidence="9">
    <location>
        <begin position="176"/>
        <end position="195"/>
    </location>
</feature>
<name>A0A060T906_BLAAD</name>
<dbReference type="PANTHER" id="PTHR23501:SF87">
    <property type="entry name" value="SIDEROPHORE IRON TRANSPORTER 2"/>
    <property type="match status" value="1"/>
</dbReference>
<evidence type="ECO:0000256" key="4">
    <source>
        <dbReference type="ARBA" id="ARBA00022692"/>
    </source>
</evidence>
<keyword evidence="3" id="KW-0813">Transport</keyword>
<reference evidence="10" key="1">
    <citation type="submission" date="2014-02" db="EMBL/GenBank/DDBJ databases">
        <authorList>
            <person name="Genoscope - CEA"/>
        </authorList>
    </citation>
    <scope>NUCLEOTIDE SEQUENCE</scope>
    <source>
        <strain evidence="10">LS3</strain>
    </source>
</reference>
<dbReference type="AlphaFoldDB" id="A0A060T906"/>
<dbReference type="GO" id="GO:0015343">
    <property type="term" value="F:siderophore-iron transmembrane transporter activity"/>
    <property type="evidence" value="ECO:0007669"/>
    <property type="project" value="TreeGrafter"/>
</dbReference>
<keyword evidence="6" id="KW-0406">Ion transport</keyword>